<dbReference type="EC" id="2.4.1.21" evidence="5"/>
<comment type="caution">
    <text evidence="5">The sequence shown here is derived from an EMBL/GenBank/DDBJ whole genome shotgun (WGS) entry which is preliminary data.</text>
</comment>
<name>A0A841BQQ3_9ACTN</name>
<dbReference type="InterPro" id="IPR001296">
    <property type="entry name" value="Glyco_trans_1"/>
</dbReference>
<keyword evidence="2 5" id="KW-0808">Transferase</keyword>
<sequence>MTDSSSTASSALRVDLLTREYPPEVYGGAGVHVEYLARELRYHADVRVHCFGAPRTEPGVTAYAEPADLTGANAALRTMGVDLAMAAGCAGSDVVHTHTWYANLAGHVAKLLHGVPHVVTTHSLEPLRPWKAEQLGGGYALSSWCERTAIESADAVIAVSAGMRRDVLTAYPSVDPARVHVVHNGIDTTQYAPDPNTDVLRRRGIDPDAPTVLFLGRITRQKGLPYLLRAARSLPADVQLVLLAGAPDTPEIGAEVQALAEELHATRGNVVWIQEMLPKHEAIQVLTHATVFVCPSIYEPMGIVNLEAMACETAVVATATGGIPEVVADGETGLLISTEQAADGTPLDPERFVADLAAAITELVTDPQRAAELGRAGRRRAIEHFSWTAITEQTMQIYRSVRSVM</sequence>
<dbReference type="GO" id="GO:0009250">
    <property type="term" value="P:glucan biosynthetic process"/>
    <property type="evidence" value="ECO:0007669"/>
    <property type="project" value="InterPro"/>
</dbReference>
<dbReference type="InterPro" id="IPR050194">
    <property type="entry name" value="Glycosyltransferase_grp1"/>
</dbReference>
<reference evidence="5 6" key="1">
    <citation type="submission" date="2020-08" db="EMBL/GenBank/DDBJ databases">
        <title>Sequencing the genomes of 1000 actinobacteria strains.</title>
        <authorList>
            <person name="Klenk H.-P."/>
        </authorList>
    </citation>
    <scope>NUCLEOTIDE SEQUENCE [LARGE SCALE GENOMIC DNA]</scope>
    <source>
        <strain evidence="5 6">DSM 45362</strain>
    </source>
</reference>
<organism evidence="5 6">
    <name type="scientific">Allocatelliglobosispora scoriae</name>
    <dbReference type="NCBI Taxonomy" id="643052"/>
    <lineage>
        <taxon>Bacteria</taxon>
        <taxon>Bacillati</taxon>
        <taxon>Actinomycetota</taxon>
        <taxon>Actinomycetes</taxon>
        <taxon>Micromonosporales</taxon>
        <taxon>Micromonosporaceae</taxon>
        <taxon>Allocatelliglobosispora</taxon>
    </lineage>
</organism>
<evidence type="ECO:0000313" key="5">
    <source>
        <dbReference type="EMBL" id="MBB5869082.1"/>
    </source>
</evidence>
<dbReference type="Pfam" id="PF00534">
    <property type="entry name" value="Glycos_transf_1"/>
    <property type="match status" value="1"/>
</dbReference>
<dbReference type="EMBL" id="JACHMN010000002">
    <property type="protein sequence ID" value="MBB5869082.1"/>
    <property type="molecule type" value="Genomic_DNA"/>
</dbReference>
<dbReference type="RefSeq" id="WP_184835475.1">
    <property type="nucleotide sequence ID" value="NZ_JACHMN010000002.1"/>
</dbReference>
<protein>
    <submittedName>
        <fullName evidence="5">Starch synthase</fullName>
        <ecNumber evidence="5">2.4.1.21</ecNumber>
    </submittedName>
</protein>
<evidence type="ECO:0000313" key="6">
    <source>
        <dbReference type="Proteomes" id="UP000587527"/>
    </source>
</evidence>
<evidence type="ECO:0000256" key="2">
    <source>
        <dbReference type="ARBA" id="ARBA00022679"/>
    </source>
</evidence>
<dbReference type="CDD" id="cd03801">
    <property type="entry name" value="GT4_PimA-like"/>
    <property type="match status" value="1"/>
</dbReference>
<evidence type="ECO:0000259" key="3">
    <source>
        <dbReference type="Pfam" id="PF00534"/>
    </source>
</evidence>
<accession>A0A841BQQ3</accession>
<feature type="domain" description="Glycosyl transferase family 1" evidence="3">
    <location>
        <begin position="202"/>
        <end position="379"/>
    </location>
</feature>
<keyword evidence="6" id="KW-1185">Reference proteome</keyword>
<evidence type="ECO:0000259" key="4">
    <source>
        <dbReference type="Pfam" id="PF13439"/>
    </source>
</evidence>
<dbReference type="Gene3D" id="3.40.50.2000">
    <property type="entry name" value="Glycogen Phosphorylase B"/>
    <property type="match status" value="2"/>
</dbReference>
<dbReference type="NCBIfam" id="TIGR02149">
    <property type="entry name" value="glgA_Coryne"/>
    <property type="match status" value="1"/>
</dbReference>
<dbReference type="InterPro" id="IPR011875">
    <property type="entry name" value="M1P_synthase"/>
</dbReference>
<keyword evidence="1 5" id="KW-0328">Glycosyltransferase</keyword>
<dbReference type="PANTHER" id="PTHR45947">
    <property type="entry name" value="SULFOQUINOVOSYL TRANSFERASE SQD2"/>
    <property type="match status" value="1"/>
</dbReference>
<gene>
    <name evidence="5" type="ORF">F4553_002461</name>
</gene>
<dbReference type="Proteomes" id="UP000587527">
    <property type="component" value="Unassembled WGS sequence"/>
</dbReference>
<evidence type="ECO:0000256" key="1">
    <source>
        <dbReference type="ARBA" id="ARBA00022676"/>
    </source>
</evidence>
<dbReference type="AlphaFoldDB" id="A0A841BQQ3"/>
<dbReference type="PANTHER" id="PTHR45947:SF14">
    <property type="entry name" value="SLL1723 PROTEIN"/>
    <property type="match status" value="1"/>
</dbReference>
<dbReference type="SUPFAM" id="SSF53756">
    <property type="entry name" value="UDP-Glycosyltransferase/glycogen phosphorylase"/>
    <property type="match status" value="1"/>
</dbReference>
<dbReference type="GO" id="GO:1901137">
    <property type="term" value="P:carbohydrate derivative biosynthetic process"/>
    <property type="evidence" value="ECO:0007669"/>
    <property type="project" value="UniProtKB-ARBA"/>
</dbReference>
<dbReference type="Pfam" id="PF13439">
    <property type="entry name" value="Glyco_transf_4"/>
    <property type="match status" value="1"/>
</dbReference>
<dbReference type="GO" id="GO:0009011">
    <property type="term" value="F:alpha-1,4-glucan glucosyltransferase (ADP-glucose donor) activity"/>
    <property type="evidence" value="ECO:0007669"/>
    <property type="project" value="UniProtKB-EC"/>
</dbReference>
<feature type="domain" description="Glycosyltransferase subfamily 4-like N-terminal" evidence="4">
    <location>
        <begin position="26"/>
        <end position="189"/>
    </location>
</feature>
<dbReference type="InterPro" id="IPR028098">
    <property type="entry name" value="Glyco_trans_4-like_N"/>
</dbReference>
<proteinExistence type="predicted"/>